<keyword evidence="1" id="KW-0489">Methyltransferase</keyword>
<dbReference type="PANTHER" id="PTHR10920">
    <property type="entry name" value="RIBOSOMAL RNA METHYLTRANSFERASE"/>
    <property type="match status" value="1"/>
</dbReference>
<name>A0ABD3E0L8_9LAMI</name>
<dbReference type="InterPro" id="IPR002877">
    <property type="entry name" value="RNA_MeTrfase_FtsJ_dom"/>
</dbReference>
<protein>
    <recommendedName>
        <fullName evidence="4">Ribosomal RNA methyltransferase FtsJ domain-containing protein</fullName>
    </recommendedName>
</protein>
<proteinExistence type="predicted"/>
<sequence length="118" mass="12881">MSRRKDLDGGLTHLHQECSIFEVAKRVVDLCAVNGSWSQALSQKLYLPTKLSPDSKDSDVPLIVAIDLQPMAPIEVVIQVQGDINNARTAEMVIRHFDGGKADLVVCDGSPDGCYWAT</sequence>
<dbReference type="InterPro" id="IPR050082">
    <property type="entry name" value="RNA_methyltr_RlmE"/>
</dbReference>
<evidence type="ECO:0000256" key="3">
    <source>
        <dbReference type="ARBA" id="ARBA00022691"/>
    </source>
</evidence>
<dbReference type="Gene3D" id="3.40.50.150">
    <property type="entry name" value="Vaccinia Virus protein VP39"/>
    <property type="match status" value="1"/>
</dbReference>
<dbReference type="EMBL" id="JAVIJP010000011">
    <property type="protein sequence ID" value="KAL3646669.1"/>
    <property type="molecule type" value="Genomic_DNA"/>
</dbReference>
<dbReference type="Proteomes" id="UP001632038">
    <property type="component" value="Unassembled WGS sequence"/>
</dbReference>
<dbReference type="InterPro" id="IPR029063">
    <property type="entry name" value="SAM-dependent_MTases_sf"/>
</dbReference>
<reference evidence="6" key="1">
    <citation type="journal article" date="2024" name="IScience">
        <title>Strigolactones Initiate the Formation of Haustorium-like Structures in Castilleja.</title>
        <authorList>
            <person name="Buerger M."/>
            <person name="Peterson D."/>
            <person name="Chory J."/>
        </authorList>
    </citation>
    <scope>NUCLEOTIDE SEQUENCE [LARGE SCALE GENOMIC DNA]</scope>
</reference>
<evidence type="ECO:0000313" key="5">
    <source>
        <dbReference type="EMBL" id="KAL3646669.1"/>
    </source>
</evidence>
<evidence type="ECO:0000313" key="6">
    <source>
        <dbReference type="Proteomes" id="UP001632038"/>
    </source>
</evidence>
<feature type="domain" description="Ribosomal RNA methyltransferase FtsJ" evidence="4">
    <location>
        <begin position="11"/>
        <end position="112"/>
    </location>
</feature>
<gene>
    <name evidence="5" type="ORF">CASFOL_009213</name>
</gene>
<evidence type="ECO:0000256" key="2">
    <source>
        <dbReference type="ARBA" id="ARBA00022679"/>
    </source>
</evidence>
<keyword evidence="6" id="KW-1185">Reference proteome</keyword>
<dbReference type="PANTHER" id="PTHR10920:SF12">
    <property type="entry name" value="TRNA (CYTIDINE(32)_GUANOSINE(34)-2'-O)-METHYLTRANSFERASE-RELATED"/>
    <property type="match status" value="1"/>
</dbReference>
<evidence type="ECO:0000256" key="1">
    <source>
        <dbReference type="ARBA" id="ARBA00022603"/>
    </source>
</evidence>
<dbReference type="AlphaFoldDB" id="A0ABD3E0L8"/>
<dbReference type="GO" id="GO:0032259">
    <property type="term" value="P:methylation"/>
    <property type="evidence" value="ECO:0007669"/>
    <property type="project" value="UniProtKB-KW"/>
</dbReference>
<keyword evidence="3" id="KW-0949">S-adenosyl-L-methionine</keyword>
<dbReference type="GO" id="GO:0008168">
    <property type="term" value="F:methyltransferase activity"/>
    <property type="evidence" value="ECO:0007669"/>
    <property type="project" value="UniProtKB-KW"/>
</dbReference>
<accession>A0ABD3E0L8</accession>
<dbReference type="Pfam" id="PF01728">
    <property type="entry name" value="FtsJ"/>
    <property type="match status" value="1"/>
</dbReference>
<dbReference type="SUPFAM" id="SSF53335">
    <property type="entry name" value="S-adenosyl-L-methionine-dependent methyltransferases"/>
    <property type="match status" value="1"/>
</dbReference>
<organism evidence="5 6">
    <name type="scientific">Castilleja foliolosa</name>
    <dbReference type="NCBI Taxonomy" id="1961234"/>
    <lineage>
        <taxon>Eukaryota</taxon>
        <taxon>Viridiplantae</taxon>
        <taxon>Streptophyta</taxon>
        <taxon>Embryophyta</taxon>
        <taxon>Tracheophyta</taxon>
        <taxon>Spermatophyta</taxon>
        <taxon>Magnoliopsida</taxon>
        <taxon>eudicotyledons</taxon>
        <taxon>Gunneridae</taxon>
        <taxon>Pentapetalae</taxon>
        <taxon>asterids</taxon>
        <taxon>lamiids</taxon>
        <taxon>Lamiales</taxon>
        <taxon>Orobanchaceae</taxon>
        <taxon>Pedicularideae</taxon>
        <taxon>Castillejinae</taxon>
        <taxon>Castilleja</taxon>
    </lineage>
</organism>
<keyword evidence="2" id="KW-0808">Transferase</keyword>
<comment type="caution">
    <text evidence="5">The sequence shown here is derived from an EMBL/GenBank/DDBJ whole genome shotgun (WGS) entry which is preliminary data.</text>
</comment>
<evidence type="ECO:0000259" key="4">
    <source>
        <dbReference type="Pfam" id="PF01728"/>
    </source>
</evidence>